<evidence type="ECO:0000259" key="7">
    <source>
        <dbReference type="PROSITE" id="PS50113"/>
    </source>
</evidence>
<proteinExistence type="predicted"/>
<dbReference type="SUPFAM" id="SSF55785">
    <property type="entry name" value="PYP-like sensor domain (PAS domain)"/>
    <property type="match status" value="1"/>
</dbReference>
<dbReference type="CDD" id="cd00130">
    <property type="entry name" value="PAS"/>
    <property type="match status" value="1"/>
</dbReference>
<accession>A0A9D5JZI4</accession>
<evidence type="ECO:0000256" key="5">
    <source>
        <dbReference type="ARBA" id="ARBA00022777"/>
    </source>
</evidence>
<keyword evidence="4" id="KW-0808">Transferase</keyword>
<evidence type="ECO:0000256" key="1">
    <source>
        <dbReference type="ARBA" id="ARBA00000085"/>
    </source>
</evidence>
<evidence type="ECO:0000313" key="8">
    <source>
        <dbReference type="EMBL" id="MBD3327234.1"/>
    </source>
</evidence>
<dbReference type="InterPro" id="IPR000700">
    <property type="entry name" value="PAS-assoc_C"/>
</dbReference>
<protein>
    <recommendedName>
        <fullName evidence="2">histidine kinase</fullName>
        <ecNumber evidence="2">2.7.13.3</ecNumber>
    </recommendedName>
</protein>
<evidence type="ECO:0000259" key="6">
    <source>
        <dbReference type="PROSITE" id="PS50112"/>
    </source>
</evidence>
<dbReference type="GO" id="GO:0004673">
    <property type="term" value="F:protein histidine kinase activity"/>
    <property type="evidence" value="ECO:0007669"/>
    <property type="project" value="UniProtKB-EC"/>
</dbReference>
<dbReference type="SMART" id="SM00091">
    <property type="entry name" value="PAS"/>
    <property type="match status" value="1"/>
</dbReference>
<dbReference type="NCBIfam" id="TIGR00229">
    <property type="entry name" value="sensory_box"/>
    <property type="match status" value="1"/>
</dbReference>
<feature type="domain" description="PAC" evidence="7">
    <location>
        <begin position="118"/>
        <end position="170"/>
    </location>
</feature>
<dbReference type="InterPro" id="IPR013656">
    <property type="entry name" value="PAS_4"/>
</dbReference>
<dbReference type="InterPro" id="IPR000014">
    <property type="entry name" value="PAS"/>
</dbReference>
<evidence type="ECO:0000256" key="3">
    <source>
        <dbReference type="ARBA" id="ARBA00022553"/>
    </source>
</evidence>
<dbReference type="Proteomes" id="UP000649604">
    <property type="component" value="Unassembled WGS sequence"/>
</dbReference>
<dbReference type="SMART" id="SM00086">
    <property type="entry name" value="PAC"/>
    <property type="match status" value="1"/>
</dbReference>
<feature type="domain" description="PAS" evidence="6">
    <location>
        <begin position="42"/>
        <end position="113"/>
    </location>
</feature>
<reference evidence="8" key="1">
    <citation type="submission" date="2019-11" db="EMBL/GenBank/DDBJ databases">
        <title>Microbial mats filling the niche in hypersaline microbial mats.</title>
        <authorList>
            <person name="Wong H.L."/>
            <person name="Macleod F.I."/>
            <person name="White R.A. III"/>
            <person name="Burns B.P."/>
        </authorList>
    </citation>
    <scope>NUCLEOTIDE SEQUENCE</scope>
    <source>
        <strain evidence="8">Rbin_158</strain>
    </source>
</reference>
<comment type="caution">
    <text evidence="8">The sequence shown here is derived from an EMBL/GenBank/DDBJ whole genome shotgun (WGS) entry which is preliminary data.</text>
</comment>
<dbReference type="PANTHER" id="PTHR43304:SF1">
    <property type="entry name" value="PAC DOMAIN-CONTAINING PROTEIN"/>
    <property type="match status" value="1"/>
</dbReference>
<dbReference type="EC" id="2.7.13.3" evidence="2"/>
<evidence type="ECO:0000313" key="9">
    <source>
        <dbReference type="Proteomes" id="UP000649604"/>
    </source>
</evidence>
<dbReference type="InterPro" id="IPR035965">
    <property type="entry name" value="PAS-like_dom_sf"/>
</dbReference>
<dbReference type="PROSITE" id="PS50113">
    <property type="entry name" value="PAC"/>
    <property type="match status" value="1"/>
</dbReference>
<sequence>MGMTADDKPTYEELEAQNRALKKHIDALNRYYRAVVEALRQEKDLAQQYLDITPSLILALDVHGTITLLNKSGADILECDQEEAVGCDWFSTFLPERKRDAVRDIFNQLMQGEIEPFEHFENLVLTKKGHEKIVLWHNTLLRESTGKILGILASAEDITERRQVEEQLAEHQRLLQ</sequence>
<name>A0A9D5JZI4_9BACT</name>
<dbReference type="Pfam" id="PF08448">
    <property type="entry name" value="PAS_4"/>
    <property type="match status" value="1"/>
</dbReference>
<keyword evidence="3" id="KW-0597">Phosphoprotein</keyword>
<evidence type="ECO:0000256" key="2">
    <source>
        <dbReference type="ARBA" id="ARBA00012438"/>
    </source>
</evidence>
<dbReference type="AlphaFoldDB" id="A0A9D5JZI4"/>
<dbReference type="PANTHER" id="PTHR43304">
    <property type="entry name" value="PHYTOCHROME-LIKE PROTEIN CPH1"/>
    <property type="match status" value="1"/>
</dbReference>
<dbReference type="InterPro" id="IPR052162">
    <property type="entry name" value="Sensor_kinase/Photoreceptor"/>
</dbReference>
<dbReference type="PROSITE" id="PS50112">
    <property type="entry name" value="PAS"/>
    <property type="match status" value="1"/>
</dbReference>
<dbReference type="InterPro" id="IPR001610">
    <property type="entry name" value="PAC"/>
</dbReference>
<organism evidence="8 9">
    <name type="scientific">candidate division KSB3 bacterium</name>
    <dbReference type="NCBI Taxonomy" id="2044937"/>
    <lineage>
        <taxon>Bacteria</taxon>
        <taxon>candidate division KSB3</taxon>
    </lineage>
</organism>
<keyword evidence="5" id="KW-0418">Kinase</keyword>
<feature type="non-terminal residue" evidence="8">
    <location>
        <position position="176"/>
    </location>
</feature>
<dbReference type="Gene3D" id="3.30.450.20">
    <property type="entry name" value="PAS domain"/>
    <property type="match status" value="1"/>
</dbReference>
<gene>
    <name evidence="8" type="ORF">GF339_21790</name>
</gene>
<comment type="catalytic activity">
    <reaction evidence="1">
        <text>ATP + protein L-histidine = ADP + protein N-phospho-L-histidine.</text>
        <dbReference type="EC" id="2.7.13.3"/>
    </reaction>
</comment>
<dbReference type="EMBL" id="WJJP01000710">
    <property type="protein sequence ID" value="MBD3327234.1"/>
    <property type="molecule type" value="Genomic_DNA"/>
</dbReference>
<evidence type="ECO:0000256" key="4">
    <source>
        <dbReference type="ARBA" id="ARBA00022679"/>
    </source>
</evidence>